<protein>
    <recommendedName>
        <fullName evidence="1">Response regulatory domain-containing protein</fullName>
    </recommendedName>
</protein>
<organism evidence="2">
    <name type="scientific">marine sediment metagenome</name>
    <dbReference type="NCBI Taxonomy" id="412755"/>
    <lineage>
        <taxon>unclassified sequences</taxon>
        <taxon>metagenomes</taxon>
        <taxon>ecological metagenomes</taxon>
    </lineage>
</organism>
<evidence type="ECO:0000313" key="2">
    <source>
        <dbReference type="EMBL" id="GAF94965.1"/>
    </source>
</evidence>
<evidence type="ECO:0000259" key="1">
    <source>
        <dbReference type="PROSITE" id="PS50110"/>
    </source>
</evidence>
<accession>X0V2W9</accession>
<comment type="caution">
    <text evidence="2">The sequence shown here is derived from an EMBL/GenBank/DDBJ whole genome shotgun (WGS) entry which is preliminary data.</text>
</comment>
<sequence length="124" mass="13657">SILIVEDDLSLQRLYGMILENAGFQIIGSANNGEDAIKMYKSFSLKPEIILMDHRMPIKNGIEATIEILQINNSSKIIFASADNSVKKKALSIGATSFLEKPFELNTLISEIDKALSKSNSLII</sequence>
<dbReference type="Pfam" id="PF00072">
    <property type="entry name" value="Response_reg"/>
    <property type="match status" value="1"/>
</dbReference>
<dbReference type="InterPro" id="IPR052048">
    <property type="entry name" value="ST_Response_Regulator"/>
</dbReference>
<dbReference type="SMART" id="SM00448">
    <property type="entry name" value="REC"/>
    <property type="match status" value="1"/>
</dbReference>
<gene>
    <name evidence="2" type="ORF">S01H1_30066</name>
</gene>
<feature type="domain" description="Response regulatory" evidence="1">
    <location>
        <begin position="1"/>
        <end position="116"/>
    </location>
</feature>
<dbReference type="SUPFAM" id="SSF52172">
    <property type="entry name" value="CheY-like"/>
    <property type="match status" value="1"/>
</dbReference>
<name>X0V2W9_9ZZZZ</name>
<reference evidence="2" key="1">
    <citation type="journal article" date="2014" name="Front. Microbiol.">
        <title>High frequency of phylogenetically diverse reductive dehalogenase-homologous genes in deep subseafloor sedimentary metagenomes.</title>
        <authorList>
            <person name="Kawai M."/>
            <person name="Futagami T."/>
            <person name="Toyoda A."/>
            <person name="Takaki Y."/>
            <person name="Nishi S."/>
            <person name="Hori S."/>
            <person name="Arai W."/>
            <person name="Tsubouchi T."/>
            <person name="Morono Y."/>
            <person name="Uchiyama I."/>
            <person name="Ito T."/>
            <person name="Fujiyama A."/>
            <person name="Inagaki F."/>
            <person name="Takami H."/>
        </authorList>
    </citation>
    <scope>NUCLEOTIDE SEQUENCE</scope>
    <source>
        <strain evidence="2">Expedition CK06-06</strain>
    </source>
</reference>
<dbReference type="GO" id="GO:0000160">
    <property type="term" value="P:phosphorelay signal transduction system"/>
    <property type="evidence" value="ECO:0007669"/>
    <property type="project" value="InterPro"/>
</dbReference>
<dbReference type="Gene3D" id="3.40.50.2300">
    <property type="match status" value="1"/>
</dbReference>
<dbReference type="InterPro" id="IPR011006">
    <property type="entry name" value="CheY-like_superfamily"/>
</dbReference>
<dbReference type="InterPro" id="IPR001789">
    <property type="entry name" value="Sig_transdc_resp-reg_receiver"/>
</dbReference>
<feature type="non-terminal residue" evidence="2">
    <location>
        <position position="1"/>
    </location>
</feature>
<dbReference type="PANTHER" id="PTHR43228">
    <property type="entry name" value="TWO-COMPONENT RESPONSE REGULATOR"/>
    <property type="match status" value="1"/>
</dbReference>
<dbReference type="PANTHER" id="PTHR43228:SF1">
    <property type="entry name" value="TWO-COMPONENT RESPONSE REGULATOR ARR22"/>
    <property type="match status" value="1"/>
</dbReference>
<proteinExistence type="predicted"/>
<dbReference type="AlphaFoldDB" id="X0V2W9"/>
<dbReference type="PROSITE" id="PS50110">
    <property type="entry name" value="RESPONSE_REGULATORY"/>
    <property type="match status" value="1"/>
</dbReference>
<dbReference type="EMBL" id="BARS01018482">
    <property type="protein sequence ID" value="GAF94965.1"/>
    <property type="molecule type" value="Genomic_DNA"/>
</dbReference>